<sequence>MASWITVIFLLIGCFSTISQAIWCLQGGVEYTPIQCAPEVVECFRFECLGEDAAEFVARGCGLPGGHSRRNESCQQAKSVCSSFGEEGKCEICSEKHMCNSSHSLFSSLEPIFLLILGLFPCVFQ</sequence>
<dbReference type="Proteomes" id="UP000582659">
    <property type="component" value="Unassembled WGS sequence"/>
</dbReference>
<name>A0A7I8WYK9_BURXY</name>
<evidence type="ECO:0000313" key="2">
    <source>
        <dbReference type="EMBL" id="CAD5217542.1"/>
    </source>
</evidence>
<dbReference type="Proteomes" id="UP000659654">
    <property type="component" value="Unassembled WGS sequence"/>
</dbReference>
<organism evidence="2 3">
    <name type="scientific">Bursaphelenchus xylophilus</name>
    <name type="common">Pinewood nematode worm</name>
    <name type="synonym">Aphelenchoides xylophilus</name>
    <dbReference type="NCBI Taxonomy" id="6326"/>
    <lineage>
        <taxon>Eukaryota</taxon>
        <taxon>Metazoa</taxon>
        <taxon>Ecdysozoa</taxon>
        <taxon>Nematoda</taxon>
        <taxon>Chromadorea</taxon>
        <taxon>Rhabditida</taxon>
        <taxon>Tylenchina</taxon>
        <taxon>Tylenchomorpha</taxon>
        <taxon>Aphelenchoidea</taxon>
        <taxon>Aphelenchoididae</taxon>
        <taxon>Bursaphelenchus</taxon>
    </lineage>
</organism>
<protein>
    <submittedName>
        <fullName evidence="2">(pine wood nematode) hypothetical protein</fullName>
    </submittedName>
</protein>
<gene>
    <name evidence="2" type="ORF">BXYJ_LOCUS5087</name>
</gene>
<accession>A0A7I8WYK9</accession>
<dbReference type="EMBL" id="CAJFCV020000002">
    <property type="protein sequence ID" value="CAG9101235.1"/>
    <property type="molecule type" value="Genomic_DNA"/>
</dbReference>
<dbReference type="EMBL" id="CAJFDI010000002">
    <property type="protein sequence ID" value="CAD5217542.1"/>
    <property type="molecule type" value="Genomic_DNA"/>
</dbReference>
<dbReference type="OrthoDB" id="5804138at2759"/>
<keyword evidence="3" id="KW-1185">Reference proteome</keyword>
<comment type="caution">
    <text evidence="2">The sequence shown here is derived from an EMBL/GenBank/DDBJ whole genome shotgun (WGS) entry which is preliminary data.</text>
</comment>
<feature type="chain" id="PRO_5035412502" evidence="1">
    <location>
        <begin position="22"/>
        <end position="125"/>
    </location>
</feature>
<evidence type="ECO:0000313" key="3">
    <source>
        <dbReference type="Proteomes" id="UP000659654"/>
    </source>
</evidence>
<dbReference type="AlphaFoldDB" id="A0A7I8WYK9"/>
<feature type="signal peptide" evidence="1">
    <location>
        <begin position="1"/>
        <end position="21"/>
    </location>
</feature>
<reference evidence="2" key="1">
    <citation type="submission" date="2020-09" db="EMBL/GenBank/DDBJ databases">
        <authorList>
            <person name="Kikuchi T."/>
        </authorList>
    </citation>
    <scope>NUCLEOTIDE SEQUENCE</scope>
    <source>
        <strain evidence="2">Ka4C1</strain>
    </source>
</reference>
<keyword evidence="1" id="KW-0732">Signal</keyword>
<evidence type="ECO:0000256" key="1">
    <source>
        <dbReference type="SAM" id="SignalP"/>
    </source>
</evidence>
<proteinExistence type="predicted"/>